<feature type="domain" description="Impact N-terminal" evidence="2">
    <location>
        <begin position="15"/>
        <end position="121"/>
    </location>
</feature>
<dbReference type="InterPro" id="IPR020568">
    <property type="entry name" value="Ribosomal_Su5_D2-typ_SF"/>
</dbReference>
<protein>
    <submittedName>
        <fullName evidence="4">YigZ family protein</fullName>
    </submittedName>
</protein>
<evidence type="ECO:0000259" key="3">
    <source>
        <dbReference type="Pfam" id="PF09186"/>
    </source>
</evidence>
<keyword evidence="5" id="KW-1185">Reference proteome</keyword>
<comment type="similarity">
    <text evidence="1">Belongs to the IMPACT family.</text>
</comment>
<dbReference type="Pfam" id="PF09186">
    <property type="entry name" value="DUF1949"/>
    <property type="match status" value="1"/>
</dbReference>
<dbReference type="InterPro" id="IPR036956">
    <property type="entry name" value="Impact_N_sf"/>
</dbReference>
<evidence type="ECO:0000259" key="2">
    <source>
        <dbReference type="Pfam" id="PF01205"/>
    </source>
</evidence>
<dbReference type="SUPFAM" id="SSF54980">
    <property type="entry name" value="EF-G C-terminal domain-like"/>
    <property type="match status" value="1"/>
</dbReference>
<name>A0ABY7GH10_9GAMM</name>
<accession>A0ABY7GH10</accession>
<dbReference type="Gene3D" id="3.30.230.30">
    <property type="entry name" value="Impact, N-terminal domain"/>
    <property type="match status" value="1"/>
</dbReference>
<dbReference type="SUPFAM" id="SSF54211">
    <property type="entry name" value="Ribosomal protein S5 domain 2-like"/>
    <property type="match status" value="1"/>
</dbReference>
<dbReference type="PANTHER" id="PTHR16301:SF20">
    <property type="entry name" value="IMPACT FAMILY MEMBER YIGZ"/>
    <property type="match status" value="1"/>
</dbReference>
<dbReference type="InterPro" id="IPR015269">
    <property type="entry name" value="UPF0029_Impact_C"/>
</dbReference>
<dbReference type="InterPro" id="IPR023582">
    <property type="entry name" value="Impact"/>
</dbReference>
<dbReference type="RefSeq" id="WP_255189522.1">
    <property type="nucleotide sequence ID" value="NZ_CP113517.1"/>
</dbReference>
<feature type="domain" description="UPF0029" evidence="3">
    <location>
        <begin position="137"/>
        <end position="181"/>
    </location>
</feature>
<dbReference type="Pfam" id="PF01205">
    <property type="entry name" value="Impact_N"/>
    <property type="match status" value="1"/>
</dbReference>
<proteinExistence type="inferred from homology"/>
<dbReference type="PANTHER" id="PTHR16301">
    <property type="entry name" value="IMPACT-RELATED"/>
    <property type="match status" value="1"/>
</dbReference>
<dbReference type="InterPro" id="IPR001498">
    <property type="entry name" value="Impact_N"/>
</dbReference>
<dbReference type="Gene3D" id="3.30.70.240">
    <property type="match status" value="1"/>
</dbReference>
<evidence type="ECO:0000313" key="4">
    <source>
        <dbReference type="EMBL" id="WAR44547.1"/>
    </source>
</evidence>
<gene>
    <name evidence="4" type="ORF">NM686_019705</name>
</gene>
<evidence type="ECO:0000256" key="1">
    <source>
        <dbReference type="ARBA" id="ARBA00007665"/>
    </source>
</evidence>
<dbReference type="EMBL" id="CP113517">
    <property type="protein sequence ID" value="WAR44547.1"/>
    <property type="molecule type" value="Genomic_DNA"/>
</dbReference>
<dbReference type="NCBIfam" id="TIGR00257">
    <property type="entry name" value="IMPACT_YIGZ"/>
    <property type="match status" value="1"/>
</dbReference>
<dbReference type="InterPro" id="IPR035647">
    <property type="entry name" value="EFG_III/V"/>
</dbReference>
<dbReference type="Proteomes" id="UP001162780">
    <property type="component" value="Chromosome"/>
</dbReference>
<organism evidence="4 5">
    <name type="scientific">Methylomonas rapida</name>
    <dbReference type="NCBI Taxonomy" id="2963939"/>
    <lineage>
        <taxon>Bacteria</taxon>
        <taxon>Pseudomonadati</taxon>
        <taxon>Pseudomonadota</taxon>
        <taxon>Gammaproteobacteria</taxon>
        <taxon>Methylococcales</taxon>
        <taxon>Methylococcaceae</taxon>
        <taxon>Methylomonas</taxon>
    </lineage>
</organism>
<reference evidence="4" key="1">
    <citation type="submission" date="2022-11" db="EMBL/GenBank/DDBJ databases">
        <title>Methylomonas rapida sp. nov., Carotenoid-Producing Obligate Methanotrophs with High Growth Characteristics and Biotechnological Potential.</title>
        <authorList>
            <person name="Tikhonova E.N."/>
            <person name="Suleimanov R.Z."/>
            <person name="Miroshnikov K."/>
            <person name="Oshkin I.Y."/>
            <person name="Belova S.E."/>
            <person name="Danilova O.V."/>
            <person name="Ashikhmin A."/>
            <person name="Konopkin A."/>
            <person name="But S.Y."/>
            <person name="Khmelenina V.N."/>
            <person name="Kuznetsov N."/>
            <person name="Pimenov N.V."/>
            <person name="Dedysh S.N."/>
        </authorList>
    </citation>
    <scope>NUCLEOTIDE SEQUENCE</scope>
    <source>
        <strain evidence="4">MP1</strain>
    </source>
</reference>
<dbReference type="InterPro" id="IPR015796">
    <property type="entry name" value="Impact_YigZ-like"/>
</dbReference>
<evidence type="ECO:0000313" key="5">
    <source>
        <dbReference type="Proteomes" id="UP001162780"/>
    </source>
</evidence>
<sequence>MKIVTQASEYEEIIKKSRFIGIISPCVSERDALLLLKSLHERHPNASHIVHAYRIQSPDGLICRFHDAGEPSGTAGKPIFQHLEGKRLINLTVAVIRYFGGVKLGAGGLTRAYGNIAKHVIDNADIVDYIEMADLKLSLDYNQLQMLEYQLKKLDGEIIQQEFAEQVHCQIKIPQTNRDALLAIFQ</sequence>